<protein>
    <submittedName>
        <fullName evidence="2">Uncharacterized protein</fullName>
    </submittedName>
</protein>
<gene>
    <name evidence="2" type="ORF">SAMN05421835_11168</name>
</gene>
<dbReference type="EMBL" id="FORP01000011">
    <property type="protein sequence ID" value="SFJ95667.1"/>
    <property type="molecule type" value="Genomic_DNA"/>
</dbReference>
<organism evidence="2 3">
    <name type="scientific">Amycolatopsis sacchari</name>
    <dbReference type="NCBI Taxonomy" id="115433"/>
    <lineage>
        <taxon>Bacteria</taxon>
        <taxon>Bacillati</taxon>
        <taxon>Actinomycetota</taxon>
        <taxon>Actinomycetes</taxon>
        <taxon>Pseudonocardiales</taxon>
        <taxon>Pseudonocardiaceae</taxon>
        <taxon>Amycolatopsis</taxon>
    </lineage>
</organism>
<sequence length="93" mass="10444">MVVLGPKALGPIPPDQFAERVDRSGIRLVTRSWYPVSERLMVVEEDARWPQDPSPARVATVFRVVDGKATTPRRDERGRPGPAPLLDKRALSW</sequence>
<name>A0A1I3VN45_9PSEU</name>
<proteinExistence type="predicted"/>
<evidence type="ECO:0000313" key="2">
    <source>
        <dbReference type="EMBL" id="SFJ95667.1"/>
    </source>
</evidence>
<feature type="region of interest" description="Disordered" evidence="1">
    <location>
        <begin position="67"/>
        <end position="93"/>
    </location>
</feature>
<evidence type="ECO:0000313" key="3">
    <source>
        <dbReference type="Proteomes" id="UP000199025"/>
    </source>
</evidence>
<reference evidence="2 3" key="1">
    <citation type="submission" date="2016-10" db="EMBL/GenBank/DDBJ databases">
        <authorList>
            <person name="de Groot N.N."/>
        </authorList>
    </citation>
    <scope>NUCLEOTIDE SEQUENCE [LARGE SCALE GENOMIC DNA]</scope>
    <source>
        <strain evidence="2 3">DSM 44468</strain>
    </source>
</reference>
<evidence type="ECO:0000256" key="1">
    <source>
        <dbReference type="SAM" id="MobiDB-lite"/>
    </source>
</evidence>
<keyword evidence="3" id="KW-1185">Reference proteome</keyword>
<dbReference type="AlphaFoldDB" id="A0A1I3VN45"/>
<dbReference type="RefSeq" id="WP_346054656.1">
    <property type="nucleotide sequence ID" value="NZ_CBDRCA010000003.1"/>
</dbReference>
<dbReference type="Proteomes" id="UP000199025">
    <property type="component" value="Unassembled WGS sequence"/>
</dbReference>
<accession>A0A1I3VN45</accession>